<sequence>MKEKIKLNTPLNTDDVRHIESQHYSGRSFKSAIESGMNNTYEWFEDQVIQKKASAEIGTDETGSESATIKMLSPTSNKEEVVYYTTNFTEVMRIQALLEGKRLIIDKTE</sequence>
<name>A0A0G0MHC5_YANXG</name>
<dbReference type="Proteomes" id="UP000034845">
    <property type="component" value="Unassembled WGS sequence"/>
</dbReference>
<organism evidence="1 2">
    <name type="scientific">Yanofskybacteria sp. (strain GW2011_GWA1_39_13)</name>
    <dbReference type="NCBI Taxonomy" id="1619019"/>
    <lineage>
        <taxon>Bacteria</taxon>
        <taxon>Candidatus Yanofskyibacteriota</taxon>
    </lineage>
</organism>
<protein>
    <submittedName>
        <fullName evidence="1">Uncharacterized protein</fullName>
    </submittedName>
</protein>
<evidence type="ECO:0000313" key="2">
    <source>
        <dbReference type="Proteomes" id="UP000034845"/>
    </source>
</evidence>
<accession>A0A0G0MHC5</accession>
<reference evidence="1 2" key="1">
    <citation type="journal article" date="2015" name="Nature">
        <title>rRNA introns, odd ribosomes, and small enigmatic genomes across a large radiation of phyla.</title>
        <authorList>
            <person name="Brown C.T."/>
            <person name="Hug L.A."/>
            <person name="Thomas B.C."/>
            <person name="Sharon I."/>
            <person name="Castelle C.J."/>
            <person name="Singh A."/>
            <person name="Wilkins M.J."/>
            <person name="Williams K.H."/>
            <person name="Banfield J.F."/>
        </authorList>
    </citation>
    <scope>NUCLEOTIDE SEQUENCE [LARGE SCALE GENOMIC DNA]</scope>
    <source>
        <strain evidence="2">GW2011_GWA1_39_13</strain>
    </source>
</reference>
<dbReference type="AlphaFoldDB" id="A0A0G0MHC5"/>
<comment type="caution">
    <text evidence="1">The sequence shown here is derived from an EMBL/GenBank/DDBJ whole genome shotgun (WGS) entry which is preliminary data.</text>
</comment>
<gene>
    <name evidence="1" type="ORF">UT29_C0001G0058</name>
</gene>
<proteinExistence type="predicted"/>
<evidence type="ECO:0000313" key="1">
    <source>
        <dbReference type="EMBL" id="KKR02578.1"/>
    </source>
</evidence>
<dbReference type="EMBL" id="LBWF01000001">
    <property type="protein sequence ID" value="KKR02578.1"/>
    <property type="molecule type" value="Genomic_DNA"/>
</dbReference>